<keyword evidence="5" id="KW-1185">Reference proteome</keyword>
<comment type="caution">
    <text evidence="4">The sequence shown here is derived from an EMBL/GenBank/DDBJ whole genome shotgun (WGS) entry which is preliminary data.</text>
</comment>
<reference evidence="4 5" key="1">
    <citation type="submission" date="2020-02" db="EMBL/GenBank/DDBJ databases">
        <title>Whole-genome analyses of novel actinobacteria.</title>
        <authorList>
            <person name="Sahin N."/>
            <person name="Gencbay T."/>
        </authorList>
    </citation>
    <scope>NUCLEOTIDE SEQUENCE [LARGE SCALE GENOMIC DNA]</scope>
    <source>
        <strain evidence="4 5">HC44</strain>
    </source>
</reference>
<evidence type="ECO:0000256" key="2">
    <source>
        <dbReference type="SAM" id="SignalP"/>
    </source>
</evidence>
<feature type="chain" id="PRO_5026007101" evidence="2">
    <location>
        <begin position="33"/>
        <end position="516"/>
    </location>
</feature>
<proteinExistence type="predicted"/>
<protein>
    <submittedName>
        <fullName evidence="4">DUF1996 domain-containing protein</fullName>
    </submittedName>
</protein>
<feature type="compositionally biased region" description="Low complexity" evidence="1">
    <location>
        <begin position="156"/>
        <end position="202"/>
    </location>
</feature>
<feature type="signal peptide" evidence="2">
    <location>
        <begin position="1"/>
        <end position="32"/>
    </location>
</feature>
<evidence type="ECO:0000256" key="1">
    <source>
        <dbReference type="SAM" id="MobiDB-lite"/>
    </source>
</evidence>
<dbReference type="RefSeq" id="WP_165260659.1">
    <property type="nucleotide sequence ID" value="NZ_JAAKZY010000053.1"/>
</dbReference>
<keyword evidence="2" id="KW-0732">Signal</keyword>
<accession>A0A6G4V6V4</accession>
<dbReference type="Proteomes" id="UP000472335">
    <property type="component" value="Unassembled WGS sequence"/>
</dbReference>
<dbReference type="InterPro" id="IPR018535">
    <property type="entry name" value="DUF1996"/>
</dbReference>
<organism evidence="4 5">
    <name type="scientific">Streptomyces scabichelini</name>
    <dbReference type="NCBI Taxonomy" id="2711217"/>
    <lineage>
        <taxon>Bacteria</taxon>
        <taxon>Bacillati</taxon>
        <taxon>Actinomycetota</taxon>
        <taxon>Actinomycetes</taxon>
        <taxon>Kitasatosporales</taxon>
        <taxon>Streptomycetaceae</taxon>
        <taxon>Streptomyces</taxon>
    </lineage>
</organism>
<dbReference type="AlphaFoldDB" id="A0A6G4V6V4"/>
<feature type="region of interest" description="Disordered" evidence="1">
    <location>
        <begin position="134"/>
        <end position="276"/>
    </location>
</feature>
<sequence>MGRTNRKRRSTLANRAIAASAALALGGGGLLAANIYASAGEENSQQNAQTTAAAGVATIKCPDVGQQLTDVPDGARQGVDQELAKLDQQVTEAYKRLADTRQAQAGDSGYVDSSILGPLKAKRTAAIDRMSINIRNAGGQPPQNAEQMAQCEGVPADQPDTAAGDGQDQADGQDQGQDQADGQDQGQDQGDGQDQGQEQDNGGQAGNGPVADDFQDITQAEPTGGPQGVDGNGLAANGDSGSTGSFTTNCGTNENENRNSDNVIVAPGVSNGAQHQHDYVGNQANNAFASDEDLANGDTTCENQGDKSSYFWPVLRVQDGQDDIDANAPGGGQDGNVGTIIQASEAQLKFVGNKQSDVTAMPEALRIITGDAKAFVNGNANANTNWSCTGFEDTQLTDKYPICPEGSSVVRTTNFQSCWDGQNIDSANHRDHVDFVEEDGSCSNGFEAIPQLQVRLVYDVDAPQIQNGQVQNAFAVDSFPDQLHKPITDHNDFINFFNEETMNQVVDCINSGQDCQ</sequence>
<dbReference type="Pfam" id="PF09362">
    <property type="entry name" value="DUF1996"/>
    <property type="match status" value="1"/>
</dbReference>
<evidence type="ECO:0000313" key="5">
    <source>
        <dbReference type="Proteomes" id="UP000472335"/>
    </source>
</evidence>
<name>A0A6G4V6V4_9ACTN</name>
<feature type="domain" description="DUF1996" evidence="3">
    <location>
        <begin position="264"/>
        <end position="495"/>
    </location>
</feature>
<feature type="compositionally biased region" description="Polar residues" evidence="1">
    <location>
        <begin position="239"/>
        <end position="254"/>
    </location>
</feature>
<dbReference type="PANTHER" id="PTHR43662:SF3">
    <property type="entry name" value="DOMAIN PROTEIN, PUTATIVE (AFU_ORTHOLOGUE AFUA_6G11970)-RELATED"/>
    <property type="match status" value="1"/>
</dbReference>
<evidence type="ECO:0000259" key="3">
    <source>
        <dbReference type="Pfam" id="PF09362"/>
    </source>
</evidence>
<gene>
    <name evidence="4" type="ORF">G5C60_18700</name>
</gene>
<evidence type="ECO:0000313" key="4">
    <source>
        <dbReference type="EMBL" id="NGO09570.1"/>
    </source>
</evidence>
<dbReference type="PANTHER" id="PTHR43662">
    <property type="match status" value="1"/>
</dbReference>
<dbReference type="EMBL" id="JAAKZY010000053">
    <property type="protein sequence ID" value="NGO09570.1"/>
    <property type="molecule type" value="Genomic_DNA"/>
</dbReference>